<reference evidence="3 4" key="2">
    <citation type="submission" date="2013-02" db="EMBL/GenBank/DDBJ databases">
        <title>The Genome Sequence of Plasmodium falciparum FCH/4.</title>
        <authorList>
            <consortium name="The Broad Institute Genome Sequencing Platform"/>
            <consortium name="The Broad Institute Genome Sequencing Center for Infectious Disease"/>
            <person name="Neafsey D."/>
            <person name="Cheeseman I."/>
            <person name="Volkman S."/>
            <person name="Adams J."/>
            <person name="Walker B."/>
            <person name="Young S.K."/>
            <person name="Zeng Q."/>
            <person name="Gargeya S."/>
            <person name="Fitzgerald M."/>
            <person name="Haas B."/>
            <person name="Abouelleil A."/>
            <person name="Alvarado L."/>
            <person name="Arachchi H.M."/>
            <person name="Berlin A.M."/>
            <person name="Chapman S.B."/>
            <person name="Dewar J."/>
            <person name="Goldberg J."/>
            <person name="Griggs A."/>
            <person name="Gujja S."/>
            <person name="Hansen M."/>
            <person name="Howarth C."/>
            <person name="Imamovic A."/>
            <person name="Larimer J."/>
            <person name="McCowan C."/>
            <person name="Murphy C."/>
            <person name="Neiman D."/>
            <person name="Pearson M."/>
            <person name="Priest M."/>
            <person name="Roberts A."/>
            <person name="Saif S."/>
            <person name="Shea T."/>
            <person name="Sisk P."/>
            <person name="Sykes S."/>
            <person name="Wortman J."/>
            <person name="Nusbaum C."/>
            <person name="Birren B."/>
        </authorList>
    </citation>
    <scope>NUCLEOTIDE SEQUENCE [LARGE SCALE GENOMIC DNA]</scope>
    <source>
        <strain evidence="3 4">FCH/4</strain>
    </source>
</reference>
<evidence type="ECO:0000256" key="1">
    <source>
        <dbReference type="SAM" id="MobiDB-lite"/>
    </source>
</evidence>
<dbReference type="EMBL" id="KI927839">
    <property type="protein sequence ID" value="ETW31589.1"/>
    <property type="molecule type" value="Genomic_DNA"/>
</dbReference>
<organism evidence="3 4">
    <name type="scientific">Plasmodium falciparum FCH/4</name>
    <dbReference type="NCBI Taxonomy" id="1036724"/>
    <lineage>
        <taxon>Eukaryota</taxon>
        <taxon>Sar</taxon>
        <taxon>Alveolata</taxon>
        <taxon>Apicomplexa</taxon>
        <taxon>Aconoidasida</taxon>
        <taxon>Haemosporida</taxon>
        <taxon>Plasmodiidae</taxon>
        <taxon>Plasmodium</taxon>
        <taxon>Plasmodium (Laverania)</taxon>
    </lineage>
</organism>
<dbReference type="AlphaFoldDB" id="A0A024VS72"/>
<evidence type="ECO:0000313" key="4">
    <source>
        <dbReference type="Proteomes" id="UP000030656"/>
    </source>
</evidence>
<sequence>MENESNDKNQNTKATTSIFKKKKNGIKEVTRKCLNLIDIKYNNLTTLICRNNNNNNISNTSNNNCNNNSCGSSSSYNNKTNDVLTNYQFSDDEIKFSSDENSNNDNYFLESSYTTNDFKNLLGWVPRNLKISECTNTDSIPCAFFFSNDNQTRKSDQIILYLHKFNEDLGTIIPTINALHKKLNINIIAMEYSGYGVSFDKYEQKLVSIVNDAFTILKFIINYLKIPYNNICILCYEFLASCAIEVVNRFENTYGKNKPFGGLILIKPKFLNIISNISVINNENYDDITLTDTALDDIITNKNFMHECSRNQNLDEDVPMEYKQTEGDDLTYKKHVPKKKKMKKKNIKGKEKKQNHPKDEQNNININININSDNNNNNKSNRNNNNSNNNNSNNCINNCINNCNNRVNKIRNRFFRRKNNKNELCDNKNTKDYTENTCDYYKEYNGIITCDMSLFYNNNHKYILTQDNDIPNQIMKRILKDTFDINHVKNTIKSISCPILIFHSEHYSYKNSSSNIILNNATESYKKAAFSFDFMNEDFITSFNWFFSQEANFQNKDKSFKNLLSFYIHPMYNNINYNDYKIKNETDQENNNNNNKNHYHNYNDIISKHLQNNFNDKYINNNNHLNNTQEANNISYNNKKDITNDIQDDMKHYINIPNEIFIYFLNVDNEHIRCSLKRFEEYIHECFSILPYNKIKIQNEEKISVQHFCDVLVFNQCEQIICAIIEKECNEKTKQFFEEVEIRIKNEEFKNGEEEFLKLFVSIWNNFSLVLIHISDILQSFIAYTKNMCCNFFDPTQIFNYLWKKYINQYVIIKNMFISSICNYLTYDKIYCETYFYEYVCVNICNKYATKRYNLKKNQINYIERLQNIQKNYQVNNEATNKQTNKINKKDCINKKEIPTENITYKTKEEEHIQRGDHNNNNNYNNSYDNNNYSDDIYNSNPYLDDTNHEYKNTQKKKKITITVMIFIILTLILMIQTMNIKIPKKKKKLTIKCSP</sequence>
<accession>A0A024VS72</accession>
<evidence type="ECO:0000313" key="3">
    <source>
        <dbReference type="EMBL" id="ETW31589.1"/>
    </source>
</evidence>
<feature type="compositionally biased region" description="Basic residues" evidence="1">
    <location>
        <begin position="333"/>
        <end position="347"/>
    </location>
</feature>
<keyword evidence="2" id="KW-0812">Transmembrane</keyword>
<dbReference type="Proteomes" id="UP000030656">
    <property type="component" value="Unassembled WGS sequence"/>
</dbReference>
<feature type="transmembrane region" description="Helical" evidence="2">
    <location>
        <begin position="960"/>
        <end position="979"/>
    </location>
</feature>
<dbReference type="SUPFAM" id="SSF53474">
    <property type="entry name" value="alpha/beta-Hydrolases"/>
    <property type="match status" value="1"/>
</dbReference>
<feature type="compositionally biased region" description="Basic and acidic residues" evidence="1">
    <location>
        <begin position="323"/>
        <end position="332"/>
    </location>
</feature>
<dbReference type="InterPro" id="IPR016159">
    <property type="entry name" value="Cullin_repeat-like_dom_sf"/>
</dbReference>
<evidence type="ECO:0000256" key="2">
    <source>
        <dbReference type="SAM" id="Phobius"/>
    </source>
</evidence>
<dbReference type="OrthoDB" id="10249433at2759"/>
<gene>
    <name evidence="3" type="ORF">PFFCH_00973</name>
</gene>
<proteinExistence type="predicted"/>
<dbReference type="SUPFAM" id="SSF74788">
    <property type="entry name" value="Cullin repeat-like"/>
    <property type="match status" value="1"/>
</dbReference>
<feature type="region of interest" description="Disordered" evidence="1">
    <location>
        <begin position="315"/>
        <end position="390"/>
    </location>
</feature>
<name>A0A024VS72_PLAFA</name>
<feature type="compositionally biased region" description="Low complexity" evidence="1">
    <location>
        <begin position="362"/>
        <end position="390"/>
    </location>
</feature>
<feature type="compositionally biased region" description="Basic and acidic residues" evidence="1">
    <location>
        <begin position="348"/>
        <end position="361"/>
    </location>
</feature>
<protein>
    <submittedName>
        <fullName evidence="3">Uncharacterized protein</fullName>
    </submittedName>
</protein>
<keyword evidence="2" id="KW-0472">Membrane</keyword>
<dbReference type="InterPro" id="IPR029058">
    <property type="entry name" value="AB_hydrolase_fold"/>
</dbReference>
<keyword evidence="2" id="KW-1133">Transmembrane helix</keyword>
<reference evidence="3 4" key="1">
    <citation type="submission" date="2013-02" db="EMBL/GenBank/DDBJ databases">
        <title>The Genome Annotation of Plasmodium falciparum FCH/4.</title>
        <authorList>
            <consortium name="The Broad Institute Genome Sequencing Platform"/>
            <consortium name="The Broad Institute Genome Sequencing Center for Infectious Disease"/>
            <person name="Neafsey D."/>
            <person name="Hoffman S."/>
            <person name="Volkman S."/>
            <person name="Rosenthal P."/>
            <person name="Walker B."/>
            <person name="Young S.K."/>
            <person name="Zeng Q."/>
            <person name="Gargeya S."/>
            <person name="Fitzgerald M."/>
            <person name="Haas B."/>
            <person name="Abouelleil A."/>
            <person name="Allen A.W."/>
            <person name="Alvarado L."/>
            <person name="Arachchi H.M."/>
            <person name="Berlin A.M."/>
            <person name="Chapman S.B."/>
            <person name="Gainer-Dewar J."/>
            <person name="Goldberg J."/>
            <person name="Griggs A."/>
            <person name="Gujja S."/>
            <person name="Hansen M."/>
            <person name="Howarth C."/>
            <person name="Imamovic A."/>
            <person name="Ireland A."/>
            <person name="Larimer J."/>
            <person name="McCowan C."/>
            <person name="Murphy C."/>
            <person name="Pearson M."/>
            <person name="Poon T.W."/>
            <person name="Priest M."/>
            <person name="Roberts A."/>
            <person name="Saif S."/>
            <person name="Shea T."/>
            <person name="Sisk P."/>
            <person name="Sykes S."/>
            <person name="Wortman J."/>
            <person name="Nusbaum C."/>
            <person name="Birren B."/>
        </authorList>
    </citation>
    <scope>NUCLEOTIDE SEQUENCE [LARGE SCALE GENOMIC DNA]</scope>
    <source>
        <strain evidence="3 4">FCH/4</strain>
    </source>
</reference>